<feature type="transmembrane region" description="Helical" evidence="20">
    <location>
        <begin position="113"/>
        <end position="133"/>
    </location>
</feature>
<evidence type="ECO:0000256" key="10">
    <source>
        <dbReference type="ARBA" id="ARBA00022792"/>
    </source>
</evidence>
<feature type="binding site" description="axial binding residue" evidence="19">
    <location>
        <position position="182"/>
    </location>
    <ligand>
        <name>heme b</name>
        <dbReference type="ChEBI" id="CHEBI:60344"/>
        <label>b562</label>
    </ligand>
    <ligandPart>
        <name>Fe</name>
        <dbReference type="ChEBI" id="CHEBI:18248"/>
    </ligandPart>
</feature>
<dbReference type="Gene3D" id="1.20.810.10">
    <property type="entry name" value="Cytochrome Bc1 Complex, Chain C"/>
    <property type="match status" value="1"/>
</dbReference>
<keyword evidence="15 20" id="KW-0496">Mitochondrion</keyword>
<evidence type="ECO:0000256" key="4">
    <source>
        <dbReference type="ARBA" id="ARBA00013531"/>
    </source>
</evidence>
<evidence type="ECO:0000259" key="22">
    <source>
        <dbReference type="PROSITE" id="PS51003"/>
    </source>
</evidence>
<feature type="transmembrane region" description="Helical" evidence="20">
    <location>
        <begin position="288"/>
        <end position="308"/>
    </location>
</feature>
<evidence type="ECO:0000256" key="16">
    <source>
        <dbReference type="ARBA" id="ARBA00023136"/>
    </source>
</evidence>
<dbReference type="InterPro" id="IPR048260">
    <property type="entry name" value="Cytochrome_b_C_euk/bac"/>
</dbReference>
<dbReference type="AlphaFoldDB" id="A0A090BWP7"/>
<dbReference type="PROSITE" id="PS51002">
    <property type="entry name" value="CYTB_NTER"/>
    <property type="match status" value="1"/>
</dbReference>
<dbReference type="PANTHER" id="PTHR19271:SF16">
    <property type="entry name" value="CYTOCHROME B"/>
    <property type="match status" value="1"/>
</dbReference>
<dbReference type="Pfam" id="PF00032">
    <property type="entry name" value="Cytochrom_B_C"/>
    <property type="match status" value="1"/>
</dbReference>
<dbReference type="SUPFAM" id="SSF81342">
    <property type="entry name" value="Transmembrane di-heme cytochromes"/>
    <property type="match status" value="1"/>
</dbReference>
<dbReference type="GO" id="GO:0005743">
    <property type="term" value="C:mitochondrial inner membrane"/>
    <property type="evidence" value="ECO:0007669"/>
    <property type="project" value="UniProtKB-SubCell"/>
</dbReference>
<keyword evidence="7 20" id="KW-0679">Respiratory chain</keyword>
<protein>
    <recommendedName>
        <fullName evidence="4 20">Cytochrome b</fullName>
    </recommendedName>
</protein>
<dbReference type="InterPro" id="IPR005798">
    <property type="entry name" value="Cyt_b/b6_C"/>
</dbReference>
<evidence type="ECO:0000256" key="13">
    <source>
        <dbReference type="ARBA" id="ARBA00023004"/>
    </source>
</evidence>
<dbReference type="PANTHER" id="PTHR19271">
    <property type="entry name" value="CYTOCHROME B"/>
    <property type="match status" value="1"/>
</dbReference>
<comment type="cofactor">
    <cofactor evidence="20">
        <name>heme b</name>
        <dbReference type="ChEBI" id="CHEBI:60344"/>
    </cofactor>
    <text evidence="20">Binds 2 heme groups non-covalently.</text>
</comment>
<accession>A0A090BWP7</accession>
<dbReference type="PIRSF" id="PIRSF038885">
    <property type="entry name" value="COB"/>
    <property type="match status" value="1"/>
</dbReference>
<evidence type="ECO:0000256" key="11">
    <source>
        <dbReference type="ARBA" id="ARBA00022982"/>
    </source>
</evidence>
<dbReference type="CDD" id="cd00284">
    <property type="entry name" value="Cytochrome_b_N"/>
    <property type="match status" value="1"/>
</dbReference>
<comment type="subunit">
    <text evidence="3">The cytochrome bc1 complex contains 3 respiratory subunits (MT-CYB, CYC1 and UQCRFS1), 2 core proteins (UQCRC1 and UQCRC2) and probably 6 low-molecular weight proteins.</text>
</comment>
<reference evidence="23" key="1">
    <citation type="journal article" date="2014" name="Gene">
        <title>Mitochondrial genomic investigation of flatfish monophyly.</title>
        <authorList>
            <person name="Campbell M.A."/>
            <person name="Lopez J.A."/>
            <person name="Satoh T.P."/>
            <person name="Chen W.-J."/>
            <person name="Miya M."/>
        </authorList>
    </citation>
    <scope>NUCLEOTIDE SEQUENCE</scope>
</reference>
<keyword evidence="6 19" id="KW-0349">Heme</keyword>
<evidence type="ECO:0000256" key="9">
    <source>
        <dbReference type="ARBA" id="ARBA00022723"/>
    </source>
</evidence>
<dbReference type="GO" id="GO:0006122">
    <property type="term" value="P:mitochondrial electron transport, ubiquinol to cytochrome c"/>
    <property type="evidence" value="ECO:0007669"/>
    <property type="project" value="TreeGrafter"/>
</dbReference>
<comment type="function">
    <text evidence="1 20">Component of the ubiquinol-cytochrome c reductase complex (complex III or cytochrome b-c1 complex) that is part of the mitochondrial respiratory chain. The b-c1 complex mediates electron transfer from ubiquinol to cytochrome c. Contributes to the generation of a proton gradient across the mitochondrial membrane that is then used for ATP synthesis.</text>
</comment>
<dbReference type="InterPro" id="IPR027387">
    <property type="entry name" value="Cytb/b6-like_sf"/>
</dbReference>
<keyword evidence="13 19" id="KW-0408">Iron</keyword>
<dbReference type="InterPro" id="IPR048259">
    <property type="entry name" value="Cytochrome_b_N_euk/bac"/>
</dbReference>
<dbReference type="InterPro" id="IPR016174">
    <property type="entry name" value="Di-haem_cyt_TM"/>
</dbReference>
<dbReference type="PROSITE" id="PS51003">
    <property type="entry name" value="CYTB_CTER"/>
    <property type="match status" value="1"/>
</dbReference>
<feature type="transmembrane region" description="Helical" evidence="20">
    <location>
        <begin position="29"/>
        <end position="52"/>
    </location>
</feature>
<comment type="similarity">
    <text evidence="17 20">Belongs to the cytochrome b family.</text>
</comment>
<feature type="transmembrane region" description="Helical" evidence="20">
    <location>
        <begin position="229"/>
        <end position="250"/>
    </location>
</feature>
<evidence type="ECO:0000259" key="21">
    <source>
        <dbReference type="PROSITE" id="PS51002"/>
    </source>
</evidence>
<geneLocation type="mitochondrion" evidence="23"/>
<evidence type="ECO:0000256" key="20">
    <source>
        <dbReference type="RuleBase" id="RU362117"/>
    </source>
</evidence>
<sequence length="380" mass="42588">MTSLRKSHPILKIVNDALIDLPAPSNISVWWNFGSLLALCLVTQILTGLFLAMHYTADINSAFTSVAHICRDVNYGWLIRNIHANGASFFFICLYTHIGRGLFYGSYLYKETWNVGVVLLLLVMMTAFVGYVLPWGQMSFWGATVITNLLSAVPYIGNTLVQWIWGGFSVDNATLTRFFAFHFLFPFIVAALTILHLLFLHETGSNNPAGLNSDADKIPFHPYFTYKDILGFAVLLIMLTSLALFFPNLLGDPDNFTPANPLVTPPHIKPEWYFLFAYAILRSIPNKLGGVLALLFSILVLIVVPLLHTSKQRSLMFRPVSQLLFWTLVADILILTWIGGMPVEHPFIIIGQIASCLYFLLLLVLNPMAGWWENKTLGGT</sequence>
<keyword evidence="5 20" id="KW-0813">Transport</keyword>
<evidence type="ECO:0000256" key="2">
    <source>
        <dbReference type="ARBA" id="ARBA00004448"/>
    </source>
</evidence>
<evidence type="ECO:0000256" key="14">
    <source>
        <dbReference type="ARBA" id="ARBA00023075"/>
    </source>
</evidence>
<dbReference type="EMBL" id="AP014592">
    <property type="protein sequence ID" value="BAP58976.1"/>
    <property type="molecule type" value="Genomic_DNA"/>
</dbReference>
<evidence type="ECO:0000256" key="5">
    <source>
        <dbReference type="ARBA" id="ARBA00022448"/>
    </source>
</evidence>
<dbReference type="Pfam" id="PF00033">
    <property type="entry name" value="Cytochrome_B"/>
    <property type="match status" value="1"/>
</dbReference>
<dbReference type="CDD" id="cd00290">
    <property type="entry name" value="cytochrome_b_C"/>
    <property type="match status" value="1"/>
</dbReference>
<dbReference type="GO" id="GO:0008121">
    <property type="term" value="F:quinol-cytochrome-c reductase activity"/>
    <property type="evidence" value="ECO:0007669"/>
    <property type="project" value="InterPro"/>
</dbReference>
<dbReference type="FunFam" id="1.20.810.10:FF:000002">
    <property type="entry name" value="Cytochrome b"/>
    <property type="match status" value="1"/>
</dbReference>
<keyword evidence="14" id="KW-0830">Ubiquinone</keyword>
<feature type="binding site" description="axial binding residue" evidence="19">
    <location>
        <position position="97"/>
    </location>
    <ligand>
        <name>heme b</name>
        <dbReference type="ChEBI" id="CHEBI:60344"/>
        <label>b566</label>
    </ligand>
    <ligandPart>
        <name>Fe</name>
        <dbReference type="ChEBI" id="CHEBI:18248"/>
    </ligandPart>
</feature>
<keyword evidence="9 19" id="KW-0479">Metal-binding</keyword>
<evidence type="ECO:0000256" key="18">
    <source>
        <dbReference type="PIRSR" id="PIRSR038885-1"/>
    </source>
</evidence>
<evidence type="ECO:0000256" key="3">
    <source>
        <dbReference type="ARBA" id="ARBA00011660"/>
    </source>
</evidence>
<feature type="transmembrane region" description="Helical" evidence="20">
    <location>
        <begin position="346"/>
        <end position="365"/>
    </location>
</feature>
<feature type="binding site" description="axial binding residue" evidence="19">
    <location>
        <position position="83"/>
    </location>
    <ligand>
        <name>heme b</name>
        <dbReference type="ChEBI" id="CHEBI:60344"/>
        <label>b562</label>
    </ligand>
    <ligandPart>
        <name>Fe</name>
        <dbReference type="ChEBI" id="CHEBI:18248"/>
    </ligandPart>
</feature>
<gene>
    <name evidence="23" type="primary">Cyt b</name>
</gene>
<evidence type="ECO:0000256" key="6">
    <source>
        <dbReference type="ARBA" id="ARBA00022617"/>
    </source>
</evidence>
<organism evidence="23">
    <name type="scientific">Lepidoblepharon ophthalmolepis</name>
    <dbReference type="NCBI Taxonomy" id="195621"/>
    <lineage>
        <taxon>Eukaryota</taxon>
        <taxon>Metazoa</taxon>
        <taxon>Chordata</taxon>
        <taxon>Craniata</taxon>
        <taxon>Vertebrata</taxon>
        <taxon>Euteleostomi</taxon>
        <taxon>Actinopterygii</taxon>
        <taxon>Neopterygii</taxon>
        <taxon>Teleostei</taxon>
        <taxon>Neoteleostei</taxon>
        <taxon>Acanthomorphata</taxon>
        <taxon>Carangaria</taxon>
        <taxon>Pleuronectiformes</taxon>
        <taxon>Pleuronectoidei</taxon>
        <taxon>Citharidae</taxon>
        <taxon>Lepidoblepharon</taxon>
    </lineage>
</organism>
<evidence type="ECO:0000256" key="17">
    <source>
        <dbReference type="ARBA" id="ARBA00061233"/>
    </source>
</evidence>
<evidence type="ECO:0000256" key="12">
    <source>
        <dbReference type="ARBA" id="ARBA00022989"/>
    </source>
</evidence>
<proteinExistence type="inferred from homology"/>
<dbReference type="GO" id="GO:0016491">
    <property type="term" value="F:oxidoreductase activity"/>
    <property type="evidence" value="ECO:0007669"/>
    <property type="project" value="UniProtKB-UniRule"/>
</dbReference>
<evidence type="ECO:0000256" key="19">
    <source>
        <dbReference type="PIRSR" id="PIRSR038885-2"/>
    </source>
</evidence>
<comment type="subcellular location">
    <subcellularLocation>
        <location evidence="2">Mitochondrion inner membrane</location>
        <topology evidence="2">Multi-pass membrane protein</topology>
    </subcellularLocation>
</comment>
<dbReference type="InterPro" id="IPR036150">
    <property type="entry name" value="Cyt_b/b6_C_sf"/>
</dbReference>
<keyword evidence="11 20" id="KW-0249">Electron transport</keyword>
<feature type="domain" description="Cytochrome b/b6 N-terminal region profile" evidence="21">
    <location>
        <begin position="1"/>
        <end position="209"/>
    </location>
</feature>
<evidence type="ECO:0000256" key="1">
    <source>
        <dbReference type="ARBA" id="ARBA00002566"/>
    </source>
</evidence>
<dbReference type="InterPro" id="IPR005797">
    <property type="entry name" value="Cyt_b/b6_N"/>
</dbReference>
<keyword evidence="16 20" id="KW-0472">Membrane</keyword>
<feature type="binding site" evidence="18">
    <location>
        <position position="201"/>
    </location>
    <ligand>
        <name>a ubiquinone</name>
        <dbReference type="ChEBI" id="CHEBI:16389"/>
    </ligand>
</feature>
<feature type="transmembrane region" description="Helical" evidence="20">
    <location>
        <begin position="178"/>
        <end position="200"/>
    </location>
</feature>
<feature type="binding site" description="axial binding residue" evidence="19">
    <location>
        <position position="196"/>
    </location>
    <ligand>
        <name>heme b</name>
        <dbReference type="ChEBI" id="CHEBI:60344"/>
        <label>b566</label>
    </ligand>
    <ligandPart>
        <name>Fe</name>
        <dbReference type="ChEBI" id="CHEBI:18248"/>
    </ligandPart>
</feature>
<comment type="cofactor">
    <cofactor evidence="19">
        <name>heme</name>
        <dbReference type="ChEBI" id="CHEBI:30413"/>
    </cofactor>
    <text evidence="19">Binds 2 heme groups non-covalently.</text>
</comment>
<feature type="transmembrane region" description="Helical" evidence="20">
    <location>
        <begin position="145"/>
        <end position="166"/>
    </location>
</feature>
<feature type="transmembrane region" description="Helical" evidence="20">
    <location>
        <begin position="320"/>
        <end position="340"/>
    </location>
</feature>
<evidence type="ECO:0000256" key="7">
    <source>
        <dbReference type="ARBA" id="ARBA00022660"/>
    </source>
</evidence>
<keyword evidence="12 20" id="KW-1133">Transmembrane helix</keyword>
<evidence type="ECO:0000256" key="8">
    <source>
        <dbReference type="ARBA" id="ARBA00022692"/>
    </source>
</evidence>
<evidence type="ECO:0000313" key="23">
    <source>
        <dbReference type="EMBL" id="BAP58976.1"/>
    </source>
</evidence>
<feature type="transmembrane region" description="Helical" evidence="20">
    <location>
        <begin position="87"/>
        <end position="107"/>
    </location>
</feature>
<feature type="domain" description="Cytochrome b/b6 C-terminal region profile" evidence="22">
    <location>
        <begin position="210"/>
        <end position="380"/>
    </location>
</feature>
<dbReference type="InterPro" id="IPR030689">
    <property type="entry name" value="Cytochrome_b"/>
</dbReference>
<dbReference type="GO" id="GO:0045275">
    <property type="term" value="C:respiratory chain complex III"/>
    <property type="evidence" value="ECO:0007669"/>
    <property type="project" value="InterPro"/>
</dbReference>
<name>A0A090BWP7_9PLEU</name>
<dbReference type="GO" id="GO:0046872">
    <property type="term" value="F:metal ion binding"/>
    <property type="evidence" value="ECO:0007669"/>
    <property type="project" value="UniProtKB-UniRule"/>
</dbReference>
<evidence type="ECO:0000256" key="15">
    <source>
        <dbReference type="ARBA" id="ARBA00023128"/>
    </source>
</evidence>
<keyword evidence="8 20" id="KW-0812">Transmembrane</keyword>
<keyword evidence="10" id="KW-0999">Mitochondrion inner membrane</keyword>
<dbReference type="SUPFAM" id="SSF81648">
    <property type="entry name" value="a domain/subunit of cytochrome bc1 complex (Ubiquinol-cytochrome c reductase)"/>
    <property type="match status" value="1"/>
</dbReference>